<feature type="transmembrane region" description="Helical" evidence="10">
    <location>
        <begin position="75"/>
        <end position="98"/>
    </location>
</feature>
<feature type="transmembrane region" description="Helical" evidence="10">
    <location>
        <begin position="233"/>
        <end position="252"/>
    </location>
</feature>
<feature type="transmembrane region" description="Helical" evidence="10">
    <location>
        <begin position="313"/>
        <end position="331"/>
    </location>
</feature>
<keyword evidence="3" id="KW-1003">Cell membrane</keyword>
<evidence type="ECO:0000256" key="9">
    <source>
        <dbReference type="ARBA" id="ARBA00023136"/>
    </source>
</evidence>
<evidence type="ECO:0000256" key="7">
    <source>
        <dbReference type="ARBA" id="ARBA00022989"/>
    </source>
</evidence>
<feature type="transmembrane region" description="Helical" evidence="10">
    <location>
        <begin position="194"/>
        <end position="213"/>
    </location>
</feature>
<dbReference type="EMBL" id="LK996017">
    <property type="protein sequence ID" value="CDX03975.1"/>
    <property type="molecule type" value="Genomic_DNA"/>
</dbReference>
<reference evidence="11" key="1">
    <citation type="submission" date="2014-07" db="EMBL/GenBank/DDBJ databases">
        <authorList>
            <person name="Hornung V.Bastian."/>
        </authorList>
    </citation>
    <scope>NUCLEOTIDE SEQUENCE</scope>
    <source>
        <strain evidence="11">PCE-S</strain>
    </source>
</reference>
<proteinExistence type="predicted"/>
<feature type="transmembrane region" description="Helical" evidence="10">
    <location>
        <begin position="159"/>
        <end position="182"/>
    </location>
</feature>
<dbReference type="Pfam" id="PF02386">
    <property type="entry name" value="TrkH"/>
    <property type="match status" value="1"/>
</dbReference>
<dbReference type="AlphaFoldDB" id="A0A098B6H5"/>
<keyword evidence="4" id="KW-0633">Potassium transport</keyword>
<gene>
    <name evidence="11" type="ORF">DPCES_4089</name>
</gene>
<dbReference type="PANTHER" id="PTHR32024:SF1">
    <property type="entry name" value="KTR SYSTEM POTASSIUM UPTAKE PROTEIN B"/>
    <property type="match status" value="1"/>
</dbReference>
<comment type="subcellular location">
    <subcellularLocation>
        <location evidence="1">Cell membrane</location>
        <topology evidence="1">Multi-pass membrane protein</topology>
    </subcellularLocation>
</comment>
<dbReference type="NCBIfam" id="TIGR00933">
    <property type="entry name" value="2a38"/>
    <property type="match status" value="1"/>
</dbReference>
<keyword evidence="9 10" id="KW-0472">Membrane</keyword>
<keyword evidence="2" id="KW-0813">Transport</keyword>
<evidence type="ECO:0000256" key="5">
    <source>
        <dbReference type="ARBA" id="ARBA00022692"/>
    </source>
</evidence>
<keyword evidence="7 10" id="KW-1133">Transmembrane helix</keyword>
<sequence length="446" mass="48103">MMFLGKFRANSIQMIALGFAGIILIGTLLLSLPAASRDGASLPFIDALFTSASATCVTGLVVHDTYTQFSLFGQIVILCLIQIGGLGFMTVATLFLMMARRKIGLAERGVLTESVSAFQIGGIVRLIRRIIICTAIVEGMGAILLAIRFCPQMGVATGVYYAVFHSISAFCNAGFDLMGRFAPYTSLIPYQSDVLVNLTIMTLIVIGGLGFVVWDDIMEHKLRYVRYKLHTKIVLLSTAFLIIGGAILFYAMEQGNVLAAMHPIDKLLASLFQSITPRTAGFNTVDTAALTEGGTVLSMLLMLIGASPGSTGGGIKTTTIMVILLATISYIRNTDDINIFHRRLENNTIKRAYCSTTIYIMLSILGIFLLITTQGLPAKDAAFETLSALGTVGLSTGITRELDTLSRMVIILLMYSGRVGSLTLLMAVMMGTKSKLRNPEEKIIIG</sequence>
<dbReference type="InterPro" id="IPR004772">
    <property type="entry name" value="TrkH"/>
</dbReference>
<dbReference type="PANTHER" id="PTHR32024">
    <property type="entry name" value="TRK SYSTEM POTASSIUM UPTAKE PROTEIN TRKG-RELATED"/>
    <property type="match status" value="1"/>
</dbReference>
<dbReference type="GO" id="GO:0015379">
    <property type="term" value="F:potassium:chloride symporter activity"/>
    <property type="evidence" value="ECO:0007669"/>
    <property type="project" value="InterPro"/>
</dbReference>
<evidence type="ECO:0000256" key="8">
    <source>
        <dbReference type="ARBA" id="ARBA00023065"/>
    </source>
</evidence>
<evidence type="ECO:0000256" key="10">
    <source>
        <dbReference type="SAM" id="Phobius"/>
    </source>
</evidence>
<dbReference type="GO" id="GO:0005886">
    <property type="term" value="C:plasma membrane"/>
    <property type="evidence" value="ECO:0007669"/>
    <property type="project" value="UniProtKB-SubCell"/>
</dbReference>
<feature type="transmembrane region" description="Helical" evidence="10">
    <location>
        <begin position="12"/>
        <end position="32"/>
    </location>
</feature>
<dbReference type="InterPro" id="IPR003445">
    <property type="entry name" value="Cat_transpt"/>
</dbReference>
<evidence type="ECO:0000256" key="1">
    <source>
        <dbReference type="ARBA" id="ARBA00004651"/>
    </source>
</evidence>
<evidence type="ECO:0000256" key="3">
    <source>
        <dbReference type="ARBA" id="ARBA00022475"/>
    </source>
</evidence>
<dbReference type="PATRIC" id="fig|49338.4.peg.4399"/>
<keyword evidence="8" id="KW-0406">Ion transport</keyword>
<accession>A0A098B6H5</accession>
<name>A0A098B6H5_DESHA</name>
<feature type="transmembrane region" description="Helical" evidence="10">
    <location>
        <begin position="408"/>
        <end position="428"/>
    </location>
</feature>
<evidence type="ECO:0000256" key="4">
    <source>
        <dbReference type="ARBA" id="ARBA00022538"/>
    </source>
</evidence>
<feature type="transmembrane region" description="Helical" evidence="10">
    <location>
        <begin position="352"/>
        <end position="371"/>
    </location>
</feature>
<organism evidence="11">
    <name type="scientific">Desulfitobacterium hafniense</name>
    <name type="common">Desulfitobacterium frappieri</name>
    <dbReference type="NCBI Taxonomy" id="49338"/>
    <lineage>
        <taxon>Bacteria</taxon>
        <taxon>Bacillati</taxon>
        <taxon>Bacillota</taxon>
        <taxon>Clostridia</taxon>
        <taxon>Eubacteriales</taxon>
        <taxon>Desulfitobacteriaceae</taxon>
        <taxon>Desulfitobacterium</taxon>
    </lineage>
</organism>
<keyword evidence="6" id="KW-0630">Potassium</keyword>
<feature type="transmembrane region" description="Helical" evidence="10">
    <location>
        <begin position="44"/>
        <end position="63"/>
    </location>
</feature>
<feature type="transmembrane region" description="Helical" evidence="10">
    <location>
        <begin position="126"/>
        <end position="147"/>
    </location>
</feature>
<keyword evidence="5 10" id="KW-0812">Transmembrane</keyword>
<evidence type="ECO:0000256" key="6">
    <source>
        <dbReference type="ARBA" id="ARBA00022958"/>
    </source>
</evidence>
<evidence type="ECO:0000256" key="2">
    <source>
        <dbReference type="ARBA" id="ARBA00022448"/>
    </source>
</evidence>
<dbReference type="RefSeq" id="WP_011461353.1">
    <property type="nucleotide sequence ID" value="NZ_LK996017.1"/>
</dbReference>
<protein>
    <submittedName>
        <fullName evidence="11">Ktr system potassium uptake protein B</fullName>
    </submittedName>
</protein>
<evidence type="ECO:0000313" key="11">
    <source>
        <dbReference type="EMBL" id="CDX03975.1"/>
    </source>
</evidence>